<evidence type="ECO:0000256" key="1">
    <source>
        <dbReference type="ARBA" id="ARBA00022729"/>
    </source>
</evidence>
<name>A0A8B6M3P2_METTU</name>
<dbReference type="PANTHER" id="PTHR47637">
    <property type="entry name" value="CHAPERONE SURA"/>
    <property type="match status" value="1"/>
</dbReference>
<organism evidence="3 4">
    <name type="scientific">Methylocella tundrae</name>
    <dbReference type="NCBI Taxonomy" id="227605"/>
    <lineage>
        <taxon>Bacteria</taxon>
        <taxon>Pseudomonadati</taxon>
        <taxon>Pseudomonadota</taxon>
        <taxon>Alphaproteobacteria</taxon>
        <taxon>Hyphomicrobiales</taxon>
        <taxon>Beijerinckiaceae</taxon>
        <taxon>Methylocella</taxon>
    </lineage>
</organism>
<feature type="signal peptide" evidence="2">
    <location>
        <begin position="1"/>
        <end position="40"/>
    </location>
</feature>
<proteinExistence type="predicted"/>
<evidence type="ECO:0000313" key="4">
    <source>
        <dbReference type="Proteomes" id="UP000485880"/>
    </source>
</evidence>
<dbReference type="PANTHER" id="PTHR47637:SF1">
    <property type="entry name" value="CHAPERONE SURA"/>
    <property type="match status" value="1"/>
</dbReference>
<evidence type="ECO:0000256" key="2">
    <source>
        <dbReference type="SAM" id="SignalP"/>
    </source>
</evidence>
<keyword evidence="1 2" id="KW-0732">Signal</keyword>
<dbReference type="SUPFAM" id="SSF109998">
    <property type="entry name" value="Triger factor/SurA peptide-binding domain-like"/>
    <property type="match status" value="1"/>
</dbReference>
<dbReference type="AlphaFoldDB" id="A0A8B6M3P2"/>
<accession>A0A8B6M3P2</accession>
<dbReference type="InterPro" id="IPR027304">
    <property type="entry name" value="Trigger_fact/SurA_dom_sf"/>
</dbReference>
<evidence type="ECO:0000313" key="3">
    <source>
        <dbReference type="EMBL" id="VTZ49657.1"/>
    </source>
</evidence>
<feature type="chain" id="PRO_5032487108" description="Peptidylprolyl isomerase" evidence="2">
    <location>
        <begin position="41"/>
        <end position="318"/>
    </location>
</feature>
<reference evidence="3 4" key="1">
    <citation type="submission" date="2019-05" db="EMBL/GenBank/DDBJ databases">
        <authorList>
            <person name="Farhan Ul Haque M."/>
        </authorList>
    </citation>
    <scope>NUCLEOTIDE SEQUENCE [LARGE SCALE GENOMIC DNA]</scope>
    <source>
        <strain evidence="3">2</strain>
    </source>
</reference>
<sequence length="318" mass="34426">MRRMNDVRKAGPCAGALFRTCLLMAALAGVSLLAARPVHAQTIVSSINGDPITNIDIDQRMKLLRVLRKPATREAAIESLFTERLEIHEAEKYGVNPKVSDLPQEIVRVAQEMKVQPEALIAELQRAGVSQDHFQAYFRANLAFGILVQALNKGVEASETQVREELAKAGGKAAAGTAYTVQQIIFALPTTATPAAVSARAHEVEQLRARFSDCATGVPIARAINDVTVRDPLTRTSHEINDSLKQLLDKTPVGHLTPPQRSANGFEMVAVCSKGPAKDDTAVRQAIAQRLLAAHIAEDSARRLKELRARAVVVKASP</sequence>
<protein>
    <recommendedName>
        <fullName evidence="5">Peptidylprolyl isomerase</fullName>
    </recommendedName>
</protein>
<dbReference type="Gene3D" id="1.10.4030.10">
    <property type="entry name" value="Porin chaperone SurA, peptide-binding domain"/>
    <property type="match status" value="1"/>
</dbReference>
<gene>
    <name evidence="3" type="ORF">MPC4_180063</name>
</gene>
<dbReference type="InterPro" id="IPR050280">
    <property type="entry name" value="OMP_Chaperone_SurA"/>
</dbReference>
<evidence type="ECO:0008006" key="5">
    <source>
        <dbReference type="Google" id="ProtNLM"/>
    </source>
</evidence>
<dbReference type="EMBL" id="CABFMQ020000074">
    <property type="protein sequence ID" value="VTZ49657.1"/>
    <property type="molecule type" value="Genomic_DNA"/>
</dbReference>
<comment type="caution">
    <text evidence="3">The sequence shown here is derived from an EMBL/GenBank/DDBJ whole genome shotgun (WGS) entry which is preliminary data.</text>
</comment>
<dbReference type="Proteomes" id="UP000485880">
    <property type="component" value="Unassembled WGS sequence"/>
</dbReference>
<keyword evidence="4" id="KW-1185">Reference proteome</keyword>